<dbReference type="Pfam" id="PF01321">
    <property type="entry name" value="Creatinase_N"/>
    <property type="match status" value="1"/>
</dbReference>
<dbReference type="SUPFAM" id="SSF53092">
    <property type="entry name" value="Creatinase/prolidase N-terminal domain"/>
    <property type="match status" value="1"/>
</dbReference>
<dbReference type="Proteomes" id="UP000055014">
    <property type="component" value="Unassembled WGS sequence"/>
</dbReference>
<dbReference type="AlphaFoldDB" id="A0A124G0U6"/>
<evidence type="ECO:0000313" key="2">
    <source>
        <dbReference type="EMBL" id="KUK88571.1"/>
    </source>
</evidence>
<proteinExistence type="predicted"/>
<accession>A0A124G0U6</accession>
<evidence type="ECO:0000259" key="1">
    <source>
        <dbReference type="Pfam" id="PF01321"/>
    </source>
</evidence>
<gene>
    <name evidence="2" type="ORF">XE02_1232</name>
</gene>
<dbReference type="InterPro" id="IPR029149">
    <property type="entry name" value="Creatin/AminoP/Spt16_N"/>
</dbReference>
<evidence type="ECO:0000313" key="3">
    <source>
        <dbReference type="Proteomes" id="UP000055014"/>
    </source>
</evidence>
<feature type="non-terminal residue" evidence="2">
    <location>
        <position position="207"/>
    </location>
</feature>
<dbReference type="GO" id="GO:0004177">
    <property type="term" value="F:aminopeptidase activity"/>
    <property type="evidence" value="ECO:0007669"/>
    <property type="project" value="UniProtKB-KW"/>
</dbReference>
<dbReference type="PATRIC" id="fig|1236046.5.peg.1094"/>
<keyword evidence="2" id="KW-0378">Hydrolase</keyword>
<comment type="caution">
    <text evidence="2">The sequence shown here is derived from an EMBL/GenBank/DDBJ whole genome shotgun (WGS) entry which is preliminary data.</text>
</comment>
<keyword evidence="2" id="KW-0031">Aminopeptidase</keyword>
<feature type="domain" description="Creatinase N-terminal" evidence="1">
    <location>
        <begin position="85"/>
        <end position="201"/>
    </location>
</feature>
<keyword evidence="2" id="KW-0645">Protease</keyword>
<organism evidence="2 3">
    <name type="scientific">Mesotoga infera</name>
    <dbReference type="NCBI Taxonomy" id="1236046"/>
    <lineage>
        <taxon>Bacteria</taxon>
        <taxon>Thermotogati</taxon>
        <taxon>Thermotogota</taxon>
        <taxon>Thermotogae</taxon>
        <taxon>Kosmotogales</taxon>
        <taxon>Kosmotogaceae</taxon>
        <taxon>Mesotoga</taxon>
    </lineage>
</organism>
<dbReference type="Gene3D" id="3.40.350.10">
    <property type="entry name" value="Creatinase/prolidase N-terminal domain"/>
    <property type="match status" value="1"/>
</dbReference>
<dbReference type="InterPro" id="IPR000587">
    <property type="entry name" value="Creatinase_N"/>
</dbReference>
<protein>
    <submittedName>
        <fullName evidence="2">Xaa-Pro aminopeptidase-like protein</fullName>
    </submittedName>
</protein>
<dbReference type="EMBL" id="LGGW01000131">
    <property type="protein sequence ID" value="KUK88571.1"/>
    <property type="molecule type" value="Genomic_DNA"/>
</dbReference>
<reference evidence="3" key="1">
    <citation type="journal article" date="2015" name="MBio">
        <title>Genome-Resolved Metagenomic Analysis Reveals Roles for Candidate Phyla and Other Microbial Community Members in Biogeochemical Transformations in Oil Reservoirs.</title>
        <authorList>
            <person name="Hu P."/>
            <person name="Tom L."/>
            <person name="Singh A."/>
            <person name="Thomas B.C."/>
            <person name="Baker B.J."/>
            <person name="Piceno Y.M."/>
            <person name="Andersen G.L."/>
            <person name="Banfield J.F."/>
        </authorList>
    </citation>
    <scope>NUCLEOTIDE SEQUENCE [LARGE SCALE GENOMIC DNA]</scope>
</reference>
<name>A0A124G0U6_9BACT</name>
<sequence length="207" mass="23271">MGFRKALKLRFNEGLSRENIDVQQNCLAELDWPLQLTSIENLSLRSGHRDLAWSSPALRPAAGRIFSISSDRIGLKSAGGVCLKRHEIVKEYITEASVEAVMLTRNSNIQWFFEGEVDPRIDTSSDFGGFWLLITDSMVIALCPDYDSERVKDEVLPRDVEILSFSGLLSMIDSASRLCSKFKKIAVDSDVSFSCSNYVPLDESFYE</sequence>